<protein>
    <submittedName>
        <fullName evidence="2">Uncharacterized protein</fullName>
    </submittedName>
</protein>
<evidence type="ECO:0000313" key="2">
    <source>
        <dbReference type="EMBL" id="RPD52079.1"/>
    </source>
</evidence>
<feature type="non-terminal residue" evidence="2">
    <location>
        <position position="261"/>
    </location>
</feature>
<name>A0A5C2RMC9_9APHY</name>
<evidence type="ECO:0000313" key="3">
    <source>
        <dbReference type="Proteomes" id="UP000313359"/>
    </source>
</evidence>
<accession>A0A5C2RMC9</accession>
<evidence type="ECO:0000256" key="1">
    <source>
        <dbReference type="SAM" id="MobiDB-lite"/>
    </source>
</evidence>
<proteinExistence type="predicted"/>
<reference evidence="2" key="1">
    <citation type="journal article" date="2018" name="Genome Biol. Evol.">
        <title>Genomics and development of Lentinus tigrinus, a white-rot wood-decaying mushroom with dimorphic fruiting bodies.</title>
        <authorList>
            <person name="Wu B."/>
            <person name="Xu Z."/>
            <person name="Knudson A."/>
            <person name="Carlson A."/>
            <person name="Chen N."/>
            <person name="Kovaka S."/>
            <person name="LaButti K."/>
            <person name="Lipzen A."/>
            <person name="Pennachio C."/>
            <person name="Riley R."/>
            <person name="Schakwitz W."/>
            <person name="Umezawa K."/>
            <person name="Ohm R.A."/>
            <person name="Grigoriev I.V."/>
            <person name="Nagy L.G."/>
            <person name="Gibbons J."/>
            <person name="Hibbett D."/>
        </authorList>
    </citation>
    <scope>NUCLEOTIDE SEQUENCE [LARGE SCALE GENOMIC DNA]</scope>
    <source>
        <strain evidence="2">ALCF2SS1-6</strain>
    </source>
</reference>
<sequence length="261" mass="28817">MSYTNIPPSRTYQQPRSVPAPSVSDHAESAHDLPTSSTPWPVHASLLPNVTNSPPGEVIELHEVTSTAAERTPALWEVADPWGTPPPGSGWAEPEEPAVWGSPAPATAWIPPEPQPLRGIGVIRVDTPVVPGEMSTSPFALRFTGYSIATTDGTEGDTWESADEFVISWPSSMADAATWPEVPSPWHLNMMALPFWTRDAYAELKRVFAFFGGAHPMEDAEWLQNRWNRLTDKLHEVTLGPNGDPDHGFELTMYFWREDLP</sequence>
<gene>
    <name evidence="2" type="ORF">L227DRAFT_568827</name>
</gene>
<dbReference type="Proteomes" id="UP000313359">
    <property type="component" value="Unassembled WGS sequence"/>
</dbReference>
<keyword evidence="3" id="KW-1185">Reference proteome</keyword>
<feature type="compositionally biased region" description="Polar residues" evidence="1">
    <location>
        <begin position="1"/>
        <end position="16"/>
    </location>
</feature>
<dbReference type="EMBL" id="ML122456">
    <property type="protein sequence ID" value="RPD52079.1"/>
    <property type="molecule type" value="Genomic_DNA"/>
</dbReference>
<organism evidence="2 3">
    <name type="scientific">Lentinus tigrinus ALCF2SS1-6</name>
    <dbReference type="NCBI Taxonomy" id="1328759"/>
    <lineage>
        <taxon>Eukaryota</taxon>
        <taxon>Fungi</taxon>
        <taxon>Dikarya</taxon>
        <taxon>Basidiomycota</taxon>
        <taxon>Agaricomycotina</taxon>
        <taxon>Agaricomycetes</taxon>
        <taxon>Polyporales</taxon>
        <taxon>Polyporaceae</taxon>
        <taxon>Lentinus</taxon>
    </lineage>
</organism>
<feature type="region of interest" description="Disordered" evidence="1">
    <location>
        <begin position="1"/>
        <end position="40"/>
    </location>
</feature>
<dbReference type="AlphaFoldDB" id="A0A5C2RMC9"/>